<dbReference type="AlphaFoldDB" id="A0A0F5K630"/>
<dbReference type="PATRIC" id="fig|28092.6.peg.812"/>
<name>A0A0F5K630_9BURK</name>
<sequence length="141" mass="15976">MLATVVNHDIDFDTVSELLHRNTPVAEYAVLSAVAVDRGAPYARQYLCGQAWFEFGASQIENIRRKAGAPRGRRLTISPERLHQAVYRRLAHPVPLGQLGYRYAVGFPQYPNHPLINILCSDRDFTRRPCVSRDLRCVAKT</sequence>
<gene>
    <name evidence="1" type="ORF">WM40_03410</name>
</gene>
<reference evidence="1 2" key="1">
    <citation type="submission" date="2015-03" db="EMBL/GenBank/DDBJ databases">
        <title>Draft Genome Sequence of Burkholderia andropogonis type strain ICMP2807, isolated from Sorghum bicolor.</title>
        <authorList>
            <person name="Lopes-Santos L."/>
            <person name="Castro D.B."/>
            <person name="Ottoboni L.M."/>
            <person name="Park D."/>
            <person name="Weirc B.S."/>
            <person name="Destefano S.A."/>
        </authorList>
    </citation>
    <scope>NUCLEOTIDE SEQUENCE [LARGE SCALE GENOMIC DNA]</scope>
    <source>
        <strain evidence="1 2">ICMP2807</strain>
    </source>
</reference>
<keyword evidence="2" id="KW-1185">Reference proteome</keyword>
<protein>
    <submittedName>
        <fullName evidence="1">Uncharacterized protein</fullName>
    </submittedName>
</protein>
<organism evidence="1 2">
    <name type="scientific">Robbsia andropogonis</name>
    <dbReference type="NCBI Taxonomy" id="28092"/>
    <lineage>
        <taxon>Bacteria</taxon>
        <taxon>Pseudomonadati</taxon>
        <taxon>Pseudomonadota</taxon>
        <taxon>Betaproteobacteria</taxon>
        <taxon>Burkholderiales</taxon>
        <taxon>Burkholderiaceae</taxon>
        <taxon>Robbsia</taxon>
    </lineage>
</organism>
<evidence type="ECO:0000313" key="2">
    <source>
        <dbReference type="Proteomes" id="UP000033618"/>
    </source>
</evidence>
<evidence type="ECO:0000313" key="1">
    <source>
        <dbReference type="EMBL" id="KKB65002.1"/>
    </source>
</evidence>
<dbReference type="EMBL" id="LAQU01000002">
    <property type="protein sequence ID" value="KKB65002.1"/>
    <property type="molecule type" value="Genomic_DNA"/>
</dbReference>
<accession>A0A0F5K630</accession>
<dbReference type="Proteomes" id="UP000033618">
    <property type="component" value="Unassembled WGS sequence"/>
</dbReference>
<comment type="caution">
    <text evidence="1">The sequence shown here is derived from an EMBL/GenBank/DDBJ whole genome shotgun (WGS) entry which is preliminary data.</text>
</comment>
<proteinExistence type="predicted"/>